<evidence type="ECO:0000313" key="4">
    <source>
        <dbReference type="EMBL" id="TQJ01070.1"/>
    </source>
</evidence>
<dbReference type="Gene3D" id="3.60.130.10">
    <property type="entry name" value="Clavaminate synthase-like"/>
    <property type="match status" value="1"/>
</dbReference>
<dbReference type="AlphaFoldDB" id="A0A542DDB6"/>
<keyword evidence="2" id="KW-0408">Iron</keyword>
<keyword evidence="5" id="KW-1185">Reference proteome</keyword>
<dbReference type="SUPFAM" id="SSF51197">
    <property type="entry name" value="Clavaminate synthase-like"/>
    <property type="match status" value="1"/>
</dbReference>
<dbReference type="GO" id="GO:0051213">
    <property type="term" value="F:dioxygenase activity"/>
    <property type="evidence" value="ECO:0007669"/>
    <property type="project" value="UniProtKB-KW"/>
</dbReference>
<comment type="caution">
    <text evidence="4">The sequence shown here is derived from an EMBL/GenBank/DDBJ whole genome shotgun (WGS) entry which is preliminary data.</text>
</comment>
<dbReference type="RefSeq" id="WP_170220688.1">
    <property type="nucleotide sequence ID" value="NZ_VFML01000001.1"/>
</dbReference>
<keyword evidence="4" id="KW-0223">Dioxygenase</keyword>
<name>A0A542DDB6_AMYCI</name>
<feature type="domain" description="TauD/TfdA-like" evidence="3">
    <location>
        <begin position="28"/>
        <end position="269"/>
    </location>
</feature>
<dbReference type="EMBL" id="VFML01000001">
    <property type="protein sequence ID" value="TQJ01070.1"/>
    <property type="molecule type" value="Genomic_DNA"/>
</dbReference>
<keyword evidence="1" id="KW-0560">Oxidoreductase</keyword>
<dbReference type="InterPro" id="IPR042098">
    <property type="entry name" value="TauD-like_sf"/>
</dbReference>
<accession>A0A542DDB6</accession>
<dbReference type="Pfam" id="PF02668">
    <property type="entry name" value="TauD"/>
    <property type="match status" value="1"/>
</dbReference>
<evidence type="ECO:0000259" key="3">
    <source>
        <dbReference type="Pfam" id="PF02668"/>
    </source>
</evidence>
<protein>
    <submittedName>
        <fullName evidence="4">TfdA family taurine catabolism dioxygenase TauD</fullName>
    </submittedName>
</protein>
<organism evidence="4 5">
    <name type="scientific">Amycolatopsis cihanbeyliensis</name>
    <dbReference type="NCBI Taxonomy" id="1128664"/>
    <lineage>
        <taxon>Bacteria</taxon>
        <taxon>Bacillati</taxon>
        <taxon>Actinomycetota</taxon>
        <taxon>Actinomycetes</taxon>
        <taxon>Pseudonocardiales</taxon>
        <taxon>Pseudonocardiaceae</taxon>
        <taxon>Amycolatopsis</taxon>
    </lineage>
</organism>
<dbReference type="InterPro" id="IPR003819">
    <property type="entry name" value="TauD/TfdA-like"/>
</dbReference>
<proteinExistence type="predicted"/>
<sequence length="292" mass="33527">MRNDIHVSAETIQRSEVLAEGRSVPGTIAAAREVMAENRICLVRGFATEPGRYLEFLRGFGEPLANYASRSDLDKEDPHPQINRVKYKRKGEYAKQSVHYVAGGLRPHSARSWRAPRPAYFAMLMVDPGWRDTPEGERGESLVLCWQRFFARLAERDGDLFDEHFRRLRSTSITFQANNVRERNSDLPLCYELPDMTDRFDVGVRLKQDLQDKILDLKDEIAEFDKYQQSLEYLVSNAADETMQASFPMDSGDLLLLDNNRFAHGRHKIVGERVIGENVAVNPRELWSVTVH</sequence>
<evidence type="ECO:0000313" key="5">
    <source>
        <dbReference type="Proteomes" id="UP000320876"/>
    </source>
</evidence>
<reference evidence="4 5" key="1">
    <citation type="submission" date="2019-06" db="EMBL/GenBank/DDBJ databases">
        <title>Sequencing the genomes of 1000 actinobacteria strains.</title>
        <authorList>
            <person name="Klenk H.-P."/>
        </authorList>
    </citation>
    <scope>NUCLEOTIDE SEQUENCE [LARGE SCALE GENOMIC DNA]</scope>
    <source>
        <strain evidence="4 5">DSM 45679</strain>
    </source>
</reference>
<dbReference type="Proteomes" id="UP000320876">
    <property type="component" value="Unassembled WGS sequence"/>
</dbReference>
<evidence type="ECO:0000256" key="1">
    <source>
        <dbReference type="ARBA" id="ARBA00023002"/>
    </source>
</evidence>
<gene>
    <name evidence="4" type="ORF">FB471_0734</name>
</gene>
<evidence type="ECO:0000256" key="2">
    <source>
        <dbReference type="ARBA" id="ARBA00023004"/>
    </source>
</evidence>